<protein>
    <submittedName>
        <fullName evidence="1">Uncharacterized protein</fullName>
    </submittedName>
</protein>
<reference evidence="1 2" key="1">
    <citation type="journal article" date="2023" name="Commun. Biol.">
        <title>Genome analysis of Parmales, the sister group of diatoms, reveals the evolutionary specialization of diatoms from phago-mixotrophs to photoautotrophs.</title>
        <authorList>
            <person name="Ban H."/>
            <person name="Sato S."/>
            <person name="Yoshikawa S."/>
            <person name="Yamada K."/>
            <person name="Nakamura Y."/>
            <person name="Ichinomiya M."/>
            <person name="Sato N."/>
            <person name="Blanc-Mathieu R."/>
            <person name="Endo H."/>
            <person name="Kuwata A."/>
            <person name="Ogata H."/>
        </authorList>
    </citation>
    <scope>NUCLEOTIDE SEQUENCE [LARGE SCALE GENOMIC DNA]</scope>
</reference>
<dbReference type="InterPro" id="IPR035983">
    <property type="entry name" value="Hect_E3_ubiquitin_ligase"/>
</dbReference>
<dbReference type="Proteomes" id="UP001165060">
    <property type="component" value="Unassembled WGS sequence"/>
</dbReference>
<keyword evidence="2" id="KW-1185">Reference proteome</keyword>
<name>A0ABQ6NDU3_9STRA</name>
<organism evidence="1 2">
    <name type="scientific">Tetraparma gracilis</name>
    <dbReference type="NCBI Taxonomy" id="2962635"/>
    <lineage>
        <taxon>Eukaryota</taxon>
        <taxon>Sar</taxon>
        <taxon>Stramenopiles</taxon>
        <taxon>Ochrophyta</taxon>
        <taxon>Bolidophyceae</taxon>
        <taxon>Parmales</taxon>
        <taxon>Triparmaceae</taxon>
        <taxon>Tetraparma</taxon>
    </lineage>
</organism>
<sequence length="160" mass="16691">YFFGQILGLALRNRVGLSELSLNMVVWRIMAGVSVGREDLYDLDSGLGQTTDILAQIGNLGVDDDESFVALFGGGIEWGEGMGGGRVEGVKEAAEMACRLRRMAFLDIAAQVQAIYCGLVSVVPACGLVLYDSGQLQELFRSGGLGKGRVGGVGGVGGGE</sequence>
<dbReference type="SUPFAM" id="SSF56204">
    <property type="entry name" value="Hect, E3 ligase catalytic domain"/>
    <property type="match status" value="1"/>
</dbReference>
<accession>A0ABQ6NDU3</accession>
<evidence type="ECO:0000313" key="1">
    <source>
        <dbReference type="EMBL" id="GMI57867.1"/>
    </source>
</evidence>
<dbReference type="EMBL" id="BRYB01006841">
    <property type="protein sequence ID" value="GMI57867.1"/>
    <property type="molecule type" value="Genomic_DNA"/>
</dbReference>
<comment type="caution">
    <text evidence="1">The sequence shown here is derived from an EMBL/GenBank/DDBJ whole genome shotgun (WGS) entry which is preliminary data.</text>
</comment>
<proteinExistence type="predicted"/>
<gene>
    <name evidence="1" type="ORF">TeGR_g436</name>
</gene>
<evidence type="ECO:0000313" key="2">
    <source>
        <dbReference type="Proteomes" id="UP001165060"/>
    </source>
</evidence>
<feature type="non-terminal residue" evidence="1">
    <location>
        <position position="1"/>
    </location>
</feature>